<evidence type="ECO:0000313" key="1">
    <source>
        <dbReference type="EMBL" id="KAL0477049.1"/>
    </source>
</evidence>
<keyword evidence="2" id="KW-1185">Reference proteome</keyword>
<evidence type="ECO:0000313" key="2">
    <source>
        <dbReference type="Proteomes" id="UP001431209"/>
    </source>
</evidence>
<reference evidence="1 2" key="1">
    <citation type="submission" date="2024-03" db="EMBL/GenBank/DDBJ databases">
        <title>The Acrasis kona genome and developmental transcriptomes reveal deep origins of eukaryotic multicellular pathways.</title>
        <authorList>
            <person name="Sheikh S."/>
            <person name="Fu C.-J."/>
            <person name="Brown M.W."/>
            <person name="Baldauf S.L."/>
        </authorList>
    </citation>
    <scope>NUCLEOTIDE SEQUENCE [LARGE SCALE GENOMIC DNA]</scope>
    <source>
        <strain evidence="1 2">ATCC MYA-3509</strain>
    </source>
</reference>
<accession>A0AAW2YJ38</accession>
<dbReference type="Proteomes" id="UP001431209">
    <property type="component" value="Unassembled WGS sequence"/>
</dbReference>
<comment type="caution">
    <text evidence="1">The sequence shown here is derived from an EMBL/GenBank/DDBJ whole genome shotgun (WGS) entry which is preliminary data.</text>
</comment>
<protein>
    <submittedName>
        <fullName evidence="1">Uncharacterized protein</fullName>
    </submittedName>
</protein>
<proteinExistence type="predicted"/>
<organism evidence="1 2">
    <name type="scientific">Acrasis kona</name>
    <dbReference type="NCBI Taxonomy" id="1008807"/>
    <lineage>
        <taxon>Eukaryota</taxon>
        <taxon>Discoba</taxon>
        <taxon>Heterolobosea</taxon>
        <taxon>Tetramitia</taxon>
        <taxon>Eutetramitia</taxon>
        <taxon>Acrasidae</taxon>
        <taxon>Acrasis</taxon>
    </lineage>
</organism>
<dbReference type="EMBL" id="JAOPGA020000134">
    <property type="protein sequence ID" value="KAL0477049.1"/>
    <property type="molecule type" value="Genomic_DNA"/>
</dbReference>
<dbReference type="AlphaFoldDB" id="A0AAW2YJ38"/>
<name>A0AAW2YJ38_9EUKA</name>
<sequence length="240" mass="27583">MGLQQLFCWETNTPLKRNDTAIRFNKTFKCTCHKRVVCRFCEDCNEYYVNRKAACNQHKVRCETTSTNDTASEAAKVTPDDRELTLPPAKRISMSEELEPEAEEIIIFKQEETPSVKDAELNSLMTVHSDYYHFETPTSHYLLVERSPKYNYEFFVIQGENVLEIECKPTLNGIDGQLLIDWFGHDGGAEIVCKNSDRIIRIPIPTTASIINPIQIKKELVRPMVGMIFNKITTDRIKIG</sequence>
<gene>
    <name evidence="1" type="ORF">AKO1_005591</name>
</gene>